<dbReference type="EMBL" id="MU854792">
    <property type="protein sequence ID" value="KAK4031480.1"/>
    <property type="molecule type" value="Genomic_DNA"/>
</dbReference>
<accession>A0AAN6P4K1</accession>
<gene>
    <name evidence="1" type="ORF">C8A01DRAFT_42071</name>
</gene>
<reference evidence="2" key="1">
    <citation type="journal article" date="2023" name="Mol. Phylogenet. Evol.">
        <title>Genome-scale phylogeny and comparative genomics of the fungal order Sordariales.</title>
        <authorList>
            <person name="Hensen N."/>
            <person name="Bonometti L."/>
            <person name="Westerberg I."/>
            <person name="Brannstrom I.O."/>
            <person name="Guillou S."/>
            <person name="Cros-Aarteil S."/>
            <person name="Calhoun S."/>
            <person name="Haridas S."/>
            <person name="Kuo A."/>
            <person name="Mondo S."/>
            <person name="Pangilinan J."/>
            <person name="Riley R."/>
            <person name="LaButti K."/>
            <person name="Andreopoulos B."/>
            <person name="Lipzen A."/>
            <person name="Chen C."/>
            <person name="Yan M."/>
            <person name="Daum C."/>
            <person name="Ng V."/>
            <person name="Clum A."/>
            <person name="Steindorff A."/>
            <person name="Ohm R.A."/>
            <person name="Martin F."/>
            <person name="Silar P."/>
            <person name="Natvig D.O."/>
            <person name="Lalanne C."/>
            <person name="Gautier V."/>
            <person name="Ament-Velasquez S.L."/>
            <person name="Kruys A."/>
            <person name="Hutchinson M.I."/>
            <person name="Powell A.J."/>
            <person name="Barry K."/>
            <person name="Miller A.N."/>
            <person name="Grigoriev I.V."/>
            <person name="Debuchy R."/>
            <person name="Gladieux P."/>
            <person name="Hiltunen Thoren M."/>
            <person name="Johannesson H."/>
        </authorList>
    </citation>
    <scope>NUCLEOTIDE SEQUENCE [LARGE SCALE GENOMIC DNA]</scope>
    <source>
        <strain evidence="2">CBS 284.82</strain>
    </source>
</reference>
<dbReference type="AlphaFoldDB" id="A0AAN6P4K1"/>
<comment type="caution">
    <text evidence="1">The sequence shown here is derived from an EMBL/GenBank/DDBJ whole genome shotgun (WGS) entry which is preliminary data.</text>
</comment>
<organism evidence="1 2">
    <name type="scientific">Parachaetomium inaequale</name>
    <dbReference type="NCBI Taxonomy" id="2588326"/>
    <lineage>
        <taxon>Eukaryota</taxon>
        <taxon>Fungi</taxon>
        <taxon>Dikarya</taxon>
        <taxon>Ascomycota</taxon>
        <taxon>Pezizomycotina</taxon>
        <taxon>Sordariomycetes</taxon>
        <taxon>Sordariomycetidae</taxon>
        <taxon>Sordariales</taxon>
        <taxon>Chaetomiaceae</taxon>
        <taxon>Parachaetomium</taxon>
    </lineage>
</organism>
<name>A0AAN6P4K1_9PEZI</name>
<sequence>MFKESGLVFTGSDTDLILVVQTKPNKYIWRIPARQAAQEEIYTELHELRETPEISREAAKVLAKAHACQAPY</sequence>
<keyword evidence="2" id="KW-1185">Reference proteome</keyword>
<evidence type="ECO:0000313" key="2">
    <source>
        <dbReference type="Proteomes" id="UP001303115"/>
    </source>
</evidence>
<protein>
    <submittedName>
        <fullName evidence="1">Uncharacterized protein</fullName>
    </submittedName>
</protein>
<proteinExistence type="predicted"/>
<dbReference type="Proteomes" id="UP001303115">
    <property type="component" value="Unassembled WGS sequence"/>
</dbReference>
<evidence type="ECO:0000313" key="1">
    <source>
        <dbReference type="EMBL" id="KAK4031480.1"/>
    </source>
</evidence>